<sequence>MIDTTDTAPETKDPISELFDIASALHFLQDILAMAEVIDTQPNHAGASYLIGLLGNRTSDIATHLWDNEVPAPATSRNPQTASAG</sequence>
<reference evidence="1 2" key="1">
    <citation type="submission" date="2020-03" db="EMBL/GenBank/DDBJ databases">
        <title>Genomic Encyclopedia of Type Strains, Phase IV (KMG-IV): sequencing the most valuable type-strain genomes for metagenomic binning, comparative biology and taxonomic classification.</title>
        <authorList>
            <person name="Goeker M."/>
        </authorList>
    </citation>
    <scope>NUCLEOTIDE SEQUENCE [LARGE SCALE GENOMIC DNA]</scope>
    <source>
        <strain evidence="1 2">DSM 24233</strain>
    </source>
</reference>
<evidence type="ECO:0000313" key="1">
    <source>
        <dbReference type="EMBL" id="NJB68514.1"/>
    </source>
</evidence>
<evidence type="ECO:0000313" key="2">
    <source>
        <dbReference type="Proteomes" id="UP000580856"/>
    </source>
</evidence>
<proteinExistence type="predicted"/>
<accession>A0A846QTL2</accession>
<name>A0A846QTL2_9BACT</name>
<organism evidence="1 2">
    <name type="scientific">Desulfobaculum xiamenense</name>
    <dbReference type="NCBI Taxonomy" id="995050"/>
    <lineage>
        <taxon>Bacteria</taxon>
        <taxon>Pseudomonadati</taxon>
        <taxon>Thermodesulfobacteriota</taxon>
        <taxon>Desulfovibrionia</taxon>
        <taxon>Desulfovibrionales</taxon>
        <taxon>Desulfovibrionaceae</taxon>
        <taxon>Desulfobaculum</taxon>
    </lineage>
</organism>
<keyword evidence="2" id="KW-1185">Reference proteome</keyword>
<dbReference type="EMBL" id="JAATJA010000002">
    <property type="protein sequence ID" value="NJB68514.1"/>
    <property type="molecule type" value="Genomic_DNA"/>
</dbReference>
<dbReference type="AlphaFoldDB" id="A0A846QTL2"/>
<protein>
    <submittedName>
        <fullName evidence="1">Uncharacterized protein</fullName>
    </submittedName>
</protein>
<comment type="caution">
    <text evidence="1">The sequence shown here is derived from an EMBL/GenBank/DDBJ whole genome shotgun (WGS) entry which is preliminary data.</text>
</comment>
<gene>
    <name evidence="1" type="ORF">GGQ74_002187</name>
</gene>
<dbReference type="Proteomes" id="UP000580856">
    <property type="component" value="Unassembled WGS sequence"/>
</dbReference>
<dbReference type="RefSeq" id="WP_167941574.1">
    <property type="nucleotide sequence ID" value="NZ_JAATJA010000002.1"/>
</dbReference>